<feature type="compositionally biased region" description="Basic and acidic residues" evidence="12">
    <location>
        <begin position="1736"/>
        <end position="1747"/>
    </location>
</feature>
<dbReference type="GO" id="GO:0005829">
    <property type="term" value="C:cytosol"/>
    <property type="evidence" value="ECO:0007669"/>
    <property type="project" value="UniProtKB-ARBA"/>
</dbReference>
<reference evidence="14" key="1">
    <citation type="submission" date="2021-09" db="EMBL/GenBank/DDBJ databases">
        <authorList>
            <consortium name="AG Swart"/>
            <person name="Singh M."/>
            <person name="Singh A."/>
            <person name="Seah K."/>
            <person name="Emmerich C."/>
        </authorList>
    </citation>
    <scope>NUCLEOTIDE SEQUENCE</scope>
    <source>
        <strain evidence="14">ATCC30299</strain>
    </source>
</reference>
<dbReference type="Gene3D" id="3.40.850.10">
    <property type="entry name" value="Kinesin motor domain"/>
    <property type="match status" value="1"/>
</dbReference>
<dbReference type="InterPro" id="IPR019821">
    <property type="entry name" value="Kinesin_motor_CS"/>
</dbReference>
<evidence type="ECO:0000256" key="12">
    <source>
        <dbReference type="SAM" id="MobiDB-lite"/>
    </source>
</evidence>
<evidence type="ECO:0000256" key="7">
    <source>
        <dbReference type="ARBA" id="ARBA00023175"/>
    </source>
</evidence>
<evidence type="ECO:0000256" key="3">
    <source>
        <dbReference type="ARBA" id="ARBA00022701"/>
    </source>
</evidence>
<accession>A0AAU9KJV4</accession>
<proteinExistence type="inferred from homology"/>
<keyword evidence="15" id="KW-1185">Reference proteome</keyword>
<feature type="coiled-coil region" evidence="11">
    <location>
        <begin position="570"/>
        <end position="760"/>
    </location>
</feature>
<dbReference type="InterPro" id="IPR027417">
    <property type="entry name" value="P-loop_NTPase"/>
</dbReference>
<dbReference type="InterPro" id="IPR001752">
    <property type="entry name" value="Kinesin_motor_dom"/>
</dbReference>
<dbReference type="Proteomes" id="UP001162131">
    <property type="component" value="Unassembled WGS sequence"/>
</dbReference>
<evidence type="ECO:0000256" key="8">
    <source>
        <dbReference type="ARBA" id="ARBA00023212"/>
    </source>
</evidence>
<protein>
    <recommendedName>
        <fullName evidence="13">Kinesin motor domain-containing protein</fullName>
    </recommendedName>
</protein>
<comment type="subcellular location">
    <subcellularLocation>
        <location evidence="1">Cytoplasm</location>
        <location evidence="1">Cytoskeleton</location>
        <location evidence="1">Spindle</location>
    </subcellularLocation>
</comment>
<evidence type="ECO:0000313" key="15">
    <source>
        <dbReference type="Proteomes" id="UP001162131"/>
    </source>
</evidence>
<dbReference type="EMBL" id="CAJZBQ010000058">
    <property type="protein sequence ID" value="CAG9334317.1"/>
    <property type="molecule type" value="Genomic_DNA"/>
</dbReference>
<dbReference type="SMART" id="SM00129">
    <property type="entry name" value="KISc"/>
    <property type="match status" value="1"/>
</dbReference>
<dbReference type="GO" id="GO:0005874">
    <property type="term" value="C:microtubule"/>
    <property type="evidence" value="ECO:0007669"/>
    <property type="project" value="UniProtKB-KW"/>
</dbReference>
<feature type="binding site" evidence="10">
    <location>
        <begin position="88"/>
        <end position="95"/>
    </location>
    <ligand>
        <name>ATP</name>
        <dbReference type="ChEBI" id="CHEBI:30616"/>
    </ligand>
</feature>
<dbReference type="PROSITE" id="PS50067">
    <property type="entry name" value="KINESIN_MOTOR_2"/>
    <property type="match status" value="1"/>
</dbReference>
<dbReference type="SUPFAM" id="SSF52540">
    <property type="entry name" value="P-loop containing nucleoside triphosphate hydrolases"/>
    <property type="match status" value="1"/>
</dbReference>
<dbReference type="GO" id="GO:0005524">
    <property type="term" value="F:ATP binding"/>
    <property type="evidence" value="ECO:0007669"/>
    <property type="project" value="UniProtKB-UniRule"/>
</dbReference>
<dbReference type="PROSITE" id="PS00411">
    <property type="entry name" value="KINESIN_MOTOR_1"/>
    <property type="match status" value="1"/>
</dbReference>
<keyword evidence="4 10" id="KW-0547">Nucleotide-binding</keyword>
<evidence type="ECO:0000256" key="10">
    <source>
        <dbReference type="PROSITE-ProRule" id="PRU00283"/>
    </source>
</evidence>
<dbReference type="InterPro" id="IPR044986">
    <property type="entry name" value="KIF15/KIN-12"/>
</dbReference>
<feature type="domain" description="Kinesin motor" evidence="13">
    <location>
        <begin position="7"/>
        <end position="344"/>
    </location>
</feature>
<gene>
    <name evidence="14" type="ORF">BSTOLATCC_MIC60936</name>
</gene>
<keyword evidence="3" id="KW-0493">Microtubule</keyword>
<evidence type="ECO:0000256" key="2">
    <source>
        <dbReference type="ARBA" id="ARBA00022490"/>
    </source>
</evidence>
<keyword evidence="8" id="KW-0206">Cytoskeleton</keyword>
<dbReference type="GO" id="GO:0000278">
    <property type="term" value="P:mitotic cell cycle"/>
    <property type="evidence" value="ECO:0007669"/>
    <property type="project" value="UniProtKB-ARBA"/>
</dbReference>
<feature type="coiled-coil region" evidence="11">
    <location>
        <begin position="1062"/>
        <end position="1599"/>
    </location>
</feature>
<evidence type="ECO:0000256" key="5">
    <source>
        <dbReference type="ARBA" id="ARBA00022840"/>
    </source>
</evidence>
<keyword evidence="7 10" id="KW-0505">Motor protein</keyword>
<dbReference type="Pfam" id="PF00225">
    <property type="entry name" value="Kinesin"/>
    <property type="match status" value="1"/>
</dbReference>
<dbReference type="PANTHER" id="PTHR37739:SF8">
    <property type="entry name" value="KINESIN-LIKE PROTEIN KIN-12D"/>
    <property type="match status" value="1"/>
</dbReference>
<evidence type="ECO:0000256" key="4">
    <source>
        <dbReference type="ARBA" id="ARBA00022741"/>
    </source>
</evidence>
<feature type="region of interest" description="Disordered" evidence="12">
    <location>
        <begin position="1736"/>
        <end position="1757"/>
    </location>
</feature>
<dbReference type="GO" id="GO:0005813">
    <property type="term" value="C:centrosome"/>
    <property type="evidence" value="ECO:0007669"/>
    <property type="project" value="UniProtKB-ARBA"/>
</dbReference>
<comment type="similarity">
    <text evidence="9">Belongs to the TRAFAC class myosin-kinesin ATPase superfamily. Kinesin family. KIN-12 subfamily.</text>
</comment>
<feature type="coiled-coil region" evidence="11">
    <location>
        <begin position="396"/>
        <end position="423"/>
    </location>
</feature>
<dbReference type="GO" id="GO:0008017">
    <property type="term" value="F:microtubule binding"/>
    <property type="evidence" value="ECO:0007669"/>
    <property type="project" value="InterPro"/>
</dbReference>
<evidence type="ECO:0000256" key="11">
    <source>
        <dbReference type="SAM" id="Coils"/>
    </source>
</evidence>
<comment type="caution">
    <text evidence="14">The sequence shown here is derived from an EMBL/GenBank/DDBJ whole genome shotgun (WGS) entry which is preliminary data.</text>
</comment>
<organism evidence="14 15">
    <name type="scientific">Blepharisma stoltei</name>
    <dbReference type="NCBI Taxonomy" id="1481888"/>
    <lineage>
        <taxon>Eukaryota</taxon>
        <taxon>Sar</taxon>
        <taxon>Alveolata</taxon>
        <taxon>Ciliophora</taxon>
        <taxon>Postciliodesmatophora</taxon>
        <taxon>Heterotrichea</taxon>
        <taxon>Heterotrichida</taxon>
        <taxon>Blepharismidae</taxon>
        <taxon>Blepharisma</taxon>
    </lineage>
</organism>
<evidence type="ECO:0000256" key="9">
    <source>
        <dbReference type="ARBA" id="ARBA00034488"/>
    </source>
</evidence>
<dbReference type="PANTHER" id="PTHR37739">
    <property type="entry name" value="KINESIN-LIKE PROTEIN KIN-12D"/>
    <property type="match status" value="1"/>
</dbReference>
<evidence type="ECO:0000256" key="6">
    <source>
        <dbReference type="ARBA" id="ARBA00023054"/>
    </source>
</evidence>
<dbReference type="FunFam" id="3.40.850.10:FF:000034">
    <property type="entry name" value="Kinesin family member 15"/>
    <property type="match status" value="1"/>
</dbReference>
<feature type="coiled-coil region" evidence="11">
    <location>
        <begin position="796"/>
        <end position="949"/>
    </location>
</feature>
<dbReference type="InterPro" id="IPR036961">
    <property type="entry name" value="Kinesin_motor_dom_sf"/>
</dbReference>
<dbReference type="PRINTS" id="PR00380">
    <property type="entry name" value="KINESINHEAVY"/>
</dbReference>
<keyword evidence="6 11" id="KW-0175">Coiled coil</keyword>
<keyword evidence="2" id="KW-0963">Cytoplasm</keyword>
<dbReference type="GO" id="GO:0005819">
    <property type="term" value="C:spindle"/>
    <property type="evidence" value="ECO:0007669"/>
    <property type="project" value="UniProtKB-SubCell"/>
</dbReference>
<sequence>MADSKDNVKVAIRVRPLNAKESSETGRRCLTIHESSTISIDARPDPKVFTYDYVADENVTQDQIFEIIGKPIACSCLAGYNGTIFAYGQTGAGKTFTIQGLGIDELSMSLEKHHLRGVLPRCFDYIFNEITREIQMNNSDFLIKCSYLEIYQEQIHDLLDTSMQNLQIREDIKRGIYVDGLIEETVNNAFETYELLRIGAQNRHVGSTSMNKESSRSHSVFTMLIESKHNNNGLMNFRSSRFHLIDLAGSERQKATDAAGERLKEAGKINKSLSALGNVINSLVDISEGKSRHVHYRDSKLTFLLKDSLGGNSKTFIIANVSPASSAFSETLSTLKFAQRAKQIKNMAVVNEDTTGTVFLLKEEIKRLKEALANVKPMECPRCSGKIVERLDPIEANDVKFELEELLEKKIKINQETENYLKTQILEKDQHIQNLNVLIAKYEKKMTNDKMVIKFRDATIARLAGQNPPNEDTEVNNLKKEIEILKEQIESNPSAARLFVENERLKLENQELRRELKRDPSSSAARIEELEQFTQQLSITLKNSAEDRETIKNLFFETKEPRSSTLIDERIDYEEKILDLNKQLEDQGKQYSDYIEKIEALNNKLTAEIDFLKNKEFISEETQSEDLGIEVSIKEASTEHDSLRIKISEMENEIAELEKIKQELKNDEERLRKQIELEEEKIAEIDKLENDKKELENKLEVLREEIEKSIETHNAISKIAILEEELAFEKTKIEEKEAELKRANEEIENLSESSEYLKSNISDLQLSLSEKSQQIEDLNISLSDKLLEIAEYQGFISEKKQQIIELQNSLEEKFEKITDLISMVEEKSQIIENLQSSLEEKNRLFMDLQNIFDEKSHELSDLQNLFTERSNQLDDFKNSYIEQSQKIEDLQNLLTEKDNEANENGKINIKNAQIIENLESQILEKSQMIENLENSLILKNEEILNLKLLSDCKSQKFIEQENRVLSLENVISEKSKLVLDLEFSLKLKSEEISALKASLDETVLSLELKTKEISIIKKSLDENTLLLEIKSKEISTLKASLDENTLSFELKSKEISALKASLDESVLDITNAQNEILVLENKNNELNQIIFSIKDPSGPYATAIEENKALNNQISIMLQEKENNLKINDELKKEIESNIKLNDDLKKEIENSFKINDNLEKEIENLQSSHSELIDFEENSKNTINELQNRIANLTKEIFSYQEKEASLIEKIKSYKDQYQSLLQEYEKQEKNNNNLIDELNEKDQNEEALNERYIELKAEHQKVLLENEALTNTKIELLKENEDLKTKAKAGNEILGKTLEEHKIQIEKLKEEKEKRSNELTNEIKHLESELFKEAENHDNLETKVKKLSQDLEDSQKNAEHYQELSILVSQKNAEITLELAKLREIPQDDINELKSELELLKEENSKLKEENETKMEILKTTNKNILATRNEINMWKKCIDEKNNTIQDLRDKLRKNEEAIFQLNSEIKKNEIPNAQNEESEIKYLKQIVQLREKELKELKEKGQEYYSQADEALESQRREIEIITKRFSSAQGEVKRLKEELKISLQDRETMLEEIKRLRSEEYRSVKENEEIKKMLSQIREEKARILKDMEVLNKENDRLSGYDNMSQKVKIHEKLKEENSLLKTLNAKISDDLDTKTQENELLQKRFLELAKRKDIDEDLGKRLKRKDEEIQNLSEGLARITDYVFSLPIVNANPEETNIIDSTIKAISWLYEKHQEHNHKEDREHFIRGTYRSHTDGAERNTSEGSSSHKTSVAQYHSLLHASIRSGEHSAASLEHRHRHSHK</sequence>
<name>A0AAU9KJV4_9CILI</name>
<dbReference type="GO" id="GO:0003777">
    <property type="term" value="F:microtubule motor activity"/>
    <property type="evidence" value="ECO:0007669"/>
    <property type="project" value="InterPro"/>
</dbReference>
<dbReference type="GO" id="GO:0007018">
    <property type="term" value="P:microtubule-based movement"/>
    <property type="evidence" value="ECO:0007669"/>
    <property type="project" value="InterPro"/>
</dbReference>
<evidence type="ECO:0000256" key="1">
    <source>
        <dbReference type="ARBA" id="ARBA00004186"/>
    </source>
</evidence>
<evidence type="ECO:0000313" key="14">
    <source>
        <dbReference type="EMBL" id="CAG9334317.1"/>
    </source>
</evidence>
<keyword evidence="5 10" id="KW-0067">ATP-binding</keyword>
<evidence type="ECO:0000259" key="13">
    <source>
        <dbReference type="PROSITE" id="PS50067"/>
    </source>
</evidence>
<feature type="compositionally biased region" description="Polar residues" evidence="12">
    <location>
        <begin position="1748"/>
        <end position="1757"/>
    </location>
</feature>